<sequence>MAPYGDRGERPPGDPSGSGLSRGRSAPDPTGIGSARGRPQPAAGQGRNAALGDPGGPGRSASPEPDRSGHDQAGGGGVRFVDPLAVGLDRGRLEVSGALLGRRGDRLRLTLQAFPLDLVSLVAPGLGLEGQVDGTLEGGGSLARPLGTATLVGRALRAGALEGHTLQARLSATLDKTLSADLSLEGLSPTPLQASVTLTPGAGLRFPPSTPIAGSLRWSGDLRALWDLTPWVDHRPAGATTLDLQLAGTLGAPGVTGQVTLERGRYENLLTGTVVENVSLDLDADASRTVRFTLAGTDGGPGSLKANGTFSFSDLAHPVGTAALEATRATLVRRDDVTASLDAVLALALGPQGGHLTGEITTQKVAVRLIDTLGAGVPELEVLEIGGPGGPLTLDDALAAQTAAGPVRAAPLDLDVRVTLPNRVYVTGKGIDTEWKGALHITGTPDQPVVVGAIENLRGQVELLGRNFSLRQSALRFDGGRRLDPNLDIRATNTAGKITAVARITGPVSSPQVSFSSEPSLPQDEVIAHILFGKSSGQLSVIEAVQLARAVGEVGGLATGGSFMDTVRGITGLDVLKLGESEGGATTVQAGAYLRENVYIGVVQGMSLGDSAVEVQVDLTPSLSLETKAGASGAGSAGLLWKRDY</sequence>
<evidence type="ECO:0000313" key="7">
    <source>
        <dbReference type="EMBL" id="CCG07827.1"/>
    </source>
</evidence>
<dbReference type="Proteomes" id="UP000033220">
    <property type="component" value="Chromosome DSM 122"/>
</dbReference>
<feature type="region of interest" description="Disordered" evidence="5">
    <location>
        <begin position="1"/>
        <end position="78"/>
    </location>
</feature>
<evidence type="ECO:0000256" key="5">
    <source>
        <dbReference type="SAM" id="MobiDB-lite"/>
    </source>
</evidence>
<evidence type="ECO:0000256" key="1">
    <source>
        <dbReference type="ARBA" id="ARBA00004167"/>
    </source>
</evidence>
<dbReference type="HOGENOM" id="CLU_424451_0_0_5"/>
<reference evidence="7 8" key="1">
    <citation type="submission" date="2012-02" db="EMBL/GenBank/DDBJ databases">
        <title>Shotgun genome sequence of Phaeospirillum photometricum DSM 122.</title>
        <authorList>
            <person name="Duquesne K."/>
            <person name="Sturgis J."/>
        </authorList>
    </citation>
    <scope>NUCLEOTIDE SEQUENCE [LARGE SCALE GENOMIC DNA]</scope>
    <source>
        <strain evidence="8">DSM122</strain>
    </source>
</reference>
<dbReference type="GO" id="GO:0097347">
    <property type="term" value="C:TAM protein secretion complex"/>
    <property type="evidence" value="ECO:0007669"/>
    <property type="project" value="TreeGrafter"/>
</dbReference>
<dbReference type="PANTHER" id="PTHR36985:SF1">
    <property type="entry name" value="TRANSLOCATION AND ASSEMBLY MODULE SUBUNIT TAMB"/>
    <property type="match status" value="1"/>
</dbReference>
<feature type="domain" description="Translocation and assembly module TamB C-terminal" evidence="6">
    <location>
        <begin position="295"/>
        <end position="645"/>
    </location>
</feature>
<evidence type="ECO:0000259" key="6">
    <source>
        <dbReference type="Pfam" id="PF04357"/>
    </source>
</evidence>
<keyword evidence="2" id="KW-0812">Transmembrane</keyword>
<dbReference type="GO" id="GO:0009306">
    <property type="term" value="P:protein secretion"/>
    <property type="evidence" value="ECO:0007669"/>
    <property type="project" value="InterPro"/>
</dbReference>
<accession>H6SSE8</accession>
<proteinExistence type="predicted"/>
<dbReference type="GO" id="GO:0005886">
    <property type="term" value="C:plasma membrane"/>
    <property type="evidence" value="ECO:0007669"/>
    <property type="project" value="InterPro"/>
</dbReference>
<protein>
    <recommendedName>
        <fullName evidence="6">Translocation and assembly module TamB C-terminal domain-containing protein</fullName>
    </recommendedName>
</protein>
<comment type="subcellular location">
    <subcellularLocation>
        <location evidence="1">Membrane</location>
        <topology evidence="1">Single-pass membrane protein</topology>
    </subcellularLocation>
</comment>
<dbReference type="AlphaFoldDB" id="H6SSE8"/>
<evidence type="ECO:0000256" key="2">
    <source>
        <dbReference type="ARBA" id="ARBA00022692"/>
    </source>
</evidence>
<name>H6SSE8_PARPM</name>
<dbReference type="eggNOG" id="COG2911">
    <property type="taxonomic scope" value="Bacteria"/>
</dbReference>
<keyword evidence="4" id="KW-0472">Membrane</keyword>
<dbReference type="PANTHER" id="PTHR36985">
    <property type="entry name" value="TRANSLOCATION AND ASSEMBLY MODULE SUBUNIT TAMB"/>
    <property type="match status" value="1"/>
</dbReference>
<dbReference type="InterPro" id="IPR007452">
    <property type="entry name" value="TamB_C"/>
</dbReference>
<dbReference type="STRING" id="1150469.RSPPHO_01201"/>
<gene>
    <name evidence="7" type="ORF">RSPPHO_01201</name>
</gene>
<evidence type="ECO:0000256" key="4">
    <source>
        <dbReference type="ARBA" id="ARBA00023136"/>
    </source>
</evidence>
<evidence type="ECO:0000313" key="8">
    <source>
        <dbReference type="Proteomes" id="UP000033220"/>
    </source>
</evidence>
<dbReference type="KEGG" id="rpm:RSPPHO_01201"/>
<evidence type="ECO:0000256" key="3">
    <source>
        <dbReference type="ARBA" id="ARBA00022989"/>
    </source>
</evidence>
<keyword evidence="8" id="KW-1185">Reference proteome</keyword>
<dbReference type="EMBL" id="HE663493">
    <property type="protein sequence ID" value="CCG07827.1"/>
    <property type="molecule type" value="Genomic_DNA"/>
</dbReference>
<dbReference type="Pfam" id="PF04357">
    <property type="entry name" value="TamB"/>
    <property type="match status" value="1"/>
</dbReference>
<organism evidence="7 8">
    <name type="scientific">Pararhodospirillum photometricum DSM 122</name>
    <dbReference type="NCBI Taxonomy" id="1150469"/>
    <lineage>
        <taxon>Bacteria</taxon>
        <taxon>Pseudomonadati</taxon>
        <taxon>Pseudomonadota</taxon>
        <taxon>Alphaproteobacteria</taxon>
        <taxon>Rhodospirillales</taxon>
        <taxon>Rhodospirillaceae</taxon>
        <taxon>Pararhodospirillum</taxon>
    </lineage>
</organism>
<dbReference type="PATRIC" id="fig|1150469.3.peg.1360"/>
<keyword evidence="3" id="KW-1133">Transmembrane helix</keyword>
<feature type="compositionally biased region" description="Basic and acidic residues" evidence="5">
    <location>
        <begin position="1"/>
        <end position="12"/>
    </location>
</feature>